<name>A0AB34WZG3_9ACTO</name>
<evidence type="ECO:0000313" key="2">
    <source>
        <dbReference type="Proteomes" id="UP000070572"/>
    </source>
</evidence>
<dbReference type="GeneID" id="78352076"/>
<dbReference type="AlphaFoldDB" id="A0AB34WZG3"/>
<gene>
    <name evidence="1" type="ORF">HMPREF1862_01010</name>
</gene>
<evidence type="ECO:0000313" key="1">
    <source>
        <dbReference type="EMBL" id="KXB80703.1"/>
    </source>
</evidence>
<reference evidence="1 2" key="1">
    <citation type="submission" date="2016-01" db="EMBL/GenBank/DDBJ databases">
        <authorList>
            <person name="Mitreva M."/>
            <person name="Pepin K.H."/>
            <person name="Mihindukulasuriya K.A."/>
            <person name="Fulton R."/>
            <person name="Fronick C."/>
            <person name="O'Laughlin M."/>
            <person name="Miner T."/>
            <person name="Herter B."/>
            <person name="Rosa B.A."/>
            <person name="Cordes M."/>
            <person name="Tomlinson C."/>
            <person name="Wollam A."/>
            <person name="Palsikar V.B."/>
            <person name="Mardis E.R."/>
            <person name="Wilson R.K."/>
        </authorList>
    </citation>
    <scope>NUCLEOTIDE SEQUENCE [LARGE SCALE GENOMIC DNA]</scope>
    <source>
        <strain evidence="1 2">DNF00696</strain>
    </source>
</reference>
<organism evidence="1 2">
    <name type="scientific">Varibaculum cambriense</name>
    <dbReference type="NCBI Taxonomy" id="184870"/>
    <lineage>
        <taxon>Bacteria</taxon>
        <taxon>Bacillati</taxon>
        <taxon>Actinomycetota</taxon>
        <taxon>Actinomycetes</taxon>
        <taxon>Actinomycetales</taxon>
        <taxon>Actinomycetaceae</taxon>
        <taxon>Varibaculum</taxon>
    </lineage>
</organism>
<evidence type="ECO:0008006" key="3">
    <source>
        <dbReference type="Google" id="ProtNLM"/>
    </source>
</evidence>
<accession>A0AB34WZG3</accession>
<proteinExistence type="predicted"/>
<comment type="caution">
    <text evidence="1">The sequence shown here is derived from an EMBL/GenBank/DDBJ whole genome shotgun (WGS) entry which is preliminary data.</text>
</comment>
<sequence>MARRSRKRPWGEHRPLRMESLASMPRAVSRPDGEFKVQYLSQARKTYLCPGCSQEIQVGQAHVVAWRTDSLFGTQAGLDQRRHWHRSCWERGL</sequence>
<protein>
    <recommendedName>
        <fullName evidence="3">ATP/GTP-binding protein</fullName>
    </recommendedName>
</protein>
<dbReference type="Proteomes" id="UP000070572">
    <property type="component" value="Unassembled WGS sequence"/>
</dbReference>
<dbReference type="RefSeq" id="WP_022864201.1">
    <property type="nucleotide sequence ID" value="NZ_CAUPGC010000001.1"/>
</dbReference>
<dbReference type="EMBL" id="LSDN01000014">
    <property type="protein sequence ID" value="KXB80703.1"/>
    <property type="molecule type" value="Genomic_DNA"/>
</dbReference>